<dbReference type="RefSeq" id="WP_359876333.1">
    <property type="nucleotide sequence ID" value="NZ_JBEYHT010000018.1"/>
</dbReference>
<accession>A0A160P1T8</accession>
<dbReference type="GO" id="GO:0005507">
    <property type="term" value="F:copper ion binding"/>
    <property type="evidence" value="ECO:0007669"/>
    <property type="project" value="InterPro"/>
</dbReference>
<proteinExistence type="inferred from homology"/>
<dbReference type="SUPFAM" id="SSF49503">
    <property type="entry name" value="Cupredoxins"/>
    <property type="match status" value="3"/>
</dbReference>
<feature type="region of interest" description="Disordered" evidence="2">
    <location>
        <begin position="116"/>
        <end position="144"/>
    </location>
</feature>
<dbReference type="PANTHER" id="PTHR48267:SF1">
    <property type="entry name" value="BILIRUBIN OXIDASE"/>
    <property type="match status" value="1"/>
</dbReference>
<feature type="domain" description="Plastocyanin-like" evidence="3">
    <location>
        <begin position="416"/>
        <end position="520"/>
    </location>
</feature>
<dbReference type="GO" id="GO:0016491">
    <property type="term" value="F:oxidoreductase activity"/>
    <property type="evidence" value="ECO:0007669"/>
    <property type="project" value="InterPro"/>
</dbReference>
<dbReference type="EMBL" id="AP017424">
    <property type="protein sequence ID" value="BAU84804.1"/>
    <property type="molecule type" value="Genomic_DNA"/>
</dbReference>
<protein>
    <submittedName>
        <fullName evidence="5">Uncharacterized protein</fullName>
    </submittedName>
</protein>
<comment type="similarity">
    <text evidence="1">Belongs to the multicopper oxidase family.</text>
</comment>
<keyword evidence="6" id="KW-1185">Reference proteome</keyword>
<evidence type="ECO:0000313" key="5">
    <source>
        <dbReference type="EMBL" id="BAU84804.1"/>
    </source>
</evidence>
<reference evidence="5 6" key="1">
    <citation type="journal article" date="2016" name="Genome Announc.">
        <title>Complete Genome Sequence of Thiostrepton-Producing Streptomyces laurentii ATCC 31255.</title>
        <authorList>
            <person name="Doi K."/>
            <person name="Fujino Y."/>
            <person name="Nagayoshi Y."/>
            <person name="Ohshima T."/>
            <person name="Ogata S."/>
        </authorList>
    </citation>
    <scope>NUCLEOTIDE SEQUENCE [LARGE SCALE GENOMIC DNA]</scope>
    <source>
        <strain evidence="5 6">ATCC 31255</strain>
    </source>
</reference>
<sequence length="559" mass="59995">MFVLGTGLFPVSGPVTVPAEAAVPPSCGPSPAVTPFLDDVRQPPVAAPDGQDHYTLTAGVHHTHRFSSAWGPTKTLAYSTANAAMDYLGPTIVTRKDRPIKVRVVNALPAAGTAVFPFDQPRDENTITTHRHGGLQPADSDGVPVPNGAEVPPGGSQTQEYPNHQAAATVWYHDHADAHDSYHVYEGLAGLAPHTDELEPSFGLPQGDFAKAYVLQDKSFNADHSLCYTHADPEFFGDLPVINGTIAPKQAVQPRRYTFTLVNGSDSRFYHLSLQPADGSRAAAAPAMTVVGNDVGYLRHPAPVGDLLISPGERYKVVVDFTGHEGQRWVLANDAAAPYPGPNTAALIPRLMRFDVARAVTSPDRSRVPGTIVETNNDESLTGQLAKARLRTVQAAESTPGVAQLGDANRLLNYFDAATETPQLGSTEVWAMRNRTPDAHPFHEHLAELRLIGRWPVGQWDADGKPVPGTVGAFEPAKAYESGPKDTFVAPPDHITAWVGTYTIPGTSVWHCHILSHEDGASTGGAIEMMRPLVIGSAPQLRLPLVLSQARLDRLVRKP</sequence>
<dbReference type="Proteomes" id="UP000217676">
    <property type="component" value="Chromosome"/>
</dbReference>
<evidence type="ECO:0000256" key="1">
    <source>
        <dbReference type="ARBA" id="ARBA00010609"/>
    </source>
</evidence>
<evidence type="ECO:0000259" key="3">
    <source>
        <dbReference type="Pfam" id="PF07731"/>
    </source>
</evidence>
<dbReference type="Pfam" id="PF07731">
    <property type="entry name" value="Cu-oxidase_2"/>
    <property type="match status" value="1"/>
</dbReference>
<dbReference type="InterPro" id="IPR011707">
    <property type="entry name" value="Cu-oxidase-like_N"/>
</dbReference>
<gene>
    <name evidence="5" type="ORF">SLA_3903</name>
</gene>
<feature type="domain" description="Plastocyanin-like" evidence="4">
    <location>
        <begin position="125"/>
        <end position="191"/>
    </location>
</feature>
<name>A0A160P1T8_STRLU</name>
<dbReference type="AlphaFoldDB" id="A0A160P1T8"/>
<evidence type="ECO:0000256" key="2">
    <source>
        <dbReference type="SAM" id="MobiDB-lite"/>
    </source>
</evidence>
<dbReference type="Gene3D" id="2.60.40.420">
    <property type="entry name" value="Cupredoxins - blue copper proteins"/>
    <property type="match status" value="3"/>
</dbReference>
<organism evidence="5 6">
    <name type="scientific">Streptomyces laurentii</name>
    <dbReference type="NCBI Taxonomy" id="39478"/>
    <lineage>
        <taxon>Bacteria</taxon>
        <taxon>Bacillati</taxon>
        <taxon>Actinomycetota</taxon>
        <taxon>Actinomycetes</taxon>
        <taxon>Kitasatosporales</taxon>
        <taxon>Streptomycetaceae</taxon>
        <taxon>Streptomyces</taxon>
    </lineage>
</organism>
<dbReference type="InterPro" id="IPR011706">
    <property type="entry name" value="Cu-oxidase_C"/>
</dbReference>
<dbReference type="KEGG" id="slau:SLA_3903"/>
<dbReference type="PANTHER" id="PTHR48267">
    <property type="entry name" value="CUPREDOXIN SUPERFAMILY PROTEIN"/>
    <property type="match status" value="1"/>
</dbReference>
<dbReference type="InterPro" id="IPR045087">
    <property type="entry name" value="Cu-oxidase_fam"/>
</dbReference>
<dbReference type="InterPro" id="IPR008972">
    <property type="entry name" value="Cupredoxin"/>
</dbReference>
<evidence type="ECO:0000259" key="4">
    <source>
        <dbReference type="Pfam" id="PF07732"/>
    </source>
</evidence>
<dbReference type="Pfam" id="PF07732">
    <property type="entry name" value="Cu-oxidase_3"/>
    <property type="match status" value="1"/>
</dbReference>
<evidence type="ECO:0000313" key="6">
    <source>
        <dbReference type="Proteomes" id="UP000217676"/>
    </source>
</evidence>